<gene>
    <name evidence="1" type="ORF">IBL28_11275</name>
</gene>
<dbReference type="AlphaFoldDB" id="A0A926Q2D8"/>
<name>A0A926Q2D8_9FLAO</name>
<organism evidence="1 2">
    <name type="scientific">Sinomicrobium weinanense</name>
    <dbReference type="NCBI Taxonomy" id="2842200"/>
    <lineage>
        <taxon>Bacteria</taxon>
        <taxon>Pseudomonadati</taxon>
        <taxon>Bacteroidota</taxon>
        <taxon>Flavobacteriia</taxon>
        <taxon>Flavobacteriales</taxon>
        <taxon>Flavobacteriaceae</taxon>
        <taxon>Sinomicrobium</taxon>
    </lineage>
</organism>
<proteinExistence type="predicted"/>
<keyword evidence="2" id="KW-1185">Reference proteome</keyword>
<sequence>MRKIKMLLGVCTLSASLFVSCSKENPYEEELNPQYAVTEIDTVEQSELIERLRATLPENAEEKLRDFSGQFRFIDGQFTNQVKAAIDGDQYECSTDDLPLTEYTGYLTEGWSLFEALVYTFYGDIPTYYALFLDEDVNKRAYFGPNGEYTNQVQRTFKDLSRFWDINAGDMELTGMHFDTYLDLEKSAKTLQLLYGGTIEENMETAEFLKEITEEYETLNRENGAIFTFNAFAFKGQEVSPLGFIPDKIVMGDGIMQGMDAIGFGDVAAQAILAHEFGHQIQYDNGYFVDVDPEDEPEATRRTELMADAYAAYYLTHKRGATMNWKRVKKFMEVFYNIGDCGFTSSGHHGTPNQRMAAAKWAYELAQRAHKKGHILSSQEFYELFEEKLPELVAPDAEENLAISTENRFTEAEK</sequence>
<protein>
    <submittedName>
        <fullName evidence="1">Uncharacterized protein</fullName>
    </submittedName>
</protein>
<dbReference type="RefSeq" id="WP_187965696.1">
    <property type="nucleotide sequence ID" value="NZ_JACVDC010000030.1"/>
</dbReference>
<dbReference type="PROSITE" id="PS51257">
    <property type="entry name" value="PROKAR_LIPOPROTEIN"/>
    <property type="match status" value="1"/>
</dbReference>
<evidence type="ECO:0000313" key="1">
    <source>
        <dbReference type="EMBL" id="MBC9796552.1"/>
    </source>
</evidence>
<dbReference type="Proteomes" id="UP000653730">
    <property type="component" value="Unassembled WGS sequence"/>
</dbReference>
<dbReference type="EMBL" id="JACVDC010000030">
    <property type="protein sequence ID" value="MBC9796552.1"/>
    <property type="molecule type" value="Genomic_DNA"/>
</dbReference>
<comment type="caution">
    <text evidence="1">The sequence shown here is derived from an EMBL/GenBank/DDBJ whole genome shotgun (WGS) entry which is preliminary data.</text>
</comment>
<accession>A0A926Q2D8</accession>
<evidence type="ECO:0000313" key="2">
    <source>
        <dbReference type="Proteomes" id="UP000653730"/>
    </source>
</evidence>
<reference evidence="1 2" key="1">
    <citation type="submission" date="2020-09" db="EMBL/GenBank/DDBJ databases">
        <title>Sinomicrobium weinanense sp. nov., a halophilic bacteria isolated from saline-alkali soil.</title>
        <authorList>
            <person name="Wu P."/>
            <person name="Ren H."/>
            <person name="Mei Y."/>
            <person name="Liang Y."/>
            <person name="Chen Z."/>
        </authorList>
    </citation>
    <scope>NUCLEOTIDE SEQUENCE [LARGE SCALE GENOMIC DNA]</scope>
    <source>
        <strain evidence="1 2">FJxs</strain>
    </source>
</reference>